<evidence type="ECO:0000313" key="7">
    <source>
        <dbReference type="Proteomes" id="UP000070612"/>
    </source>
</evidence>
<dbReference type="Gene3D" id="3.40.50.150">
    <property type="entry name" value="Vaccinia Virus protein VP39"/>
    <property type="match status" value="1"/>
</dbReference>
<sequence length="198" mass="21652">MHPLHRATGPDDLYDTKPPWDIGRPQQVFQDLADAGRIVGRVLDIGCGTGEHALMAAARGCETVGVDQSARALELAKAKAGRRGLAVRFVRHDALELAELGERFDTVIDSGLFHIFTEPARGAYVASVASVVDPGGTLFVLGFSDREPGDWGPQRLTRNQIITAFSDYWRIEAIEPATLDITVAPHRIAAWLVELTRR</sequence>
<dbReference type="SUPFAM" id="SSF53335">
    <property type="entry name" value="S-adenosyl-L-methionine-dependent methyltransferases"/>
    <property type="match status" value="1"/>
</dbReference>
<organism evidence="6 7">
    <name type="scientific">Mycolicibacterium wolinskyi</name>
    <dbReference type="NCBI Taxonomy" id="59750"/>
    <lineage>
        <taxon>Bacteria</taxon>
        <taxon>Bacillati</taxon>
        <taxon>Actinomycetota</taxon>
        <taxon>Actinomycetes</taxon>
        <taxon>Mycobacteriales</taxon>
        <taxon>Mycobacteriaceae</taxon>
        <taxon>Mycolicibacterium</taxon>
    </lineage>
</organism>
<proteinExistence type="predicted"/>
<dbReference type="GO" id="GO:0032259">
    <property type="term" value="P:methylation"/>
    <property type="evidence" value="ECO:0007669"/>
    <property type="project" value="UniProtKB-KW"/>
</dbReference>
<dbReference type="GO" id="GO:0008168">
    <property type="term" value="F:methyltransferase activity"/>
    <property type="evidence" value="ECO:0007669"/>
    <property type="project" value="UniProtKB-KW"/>
</dbReference>
<dbReference type="STRING" id="59750.AWC31_00595"/>
<keyword evidence="1 6" id="KW-0489">Methyltransferase</keyword>
<accession>A0A132PE85</accession>
<evidence type="ECO:0000256" key="1">
    <source>
        <dbReference type="ARBA" id="ARBA00022603"/>
    </source>
</evidence>
<dbReference type="PANTHER" id="PTHR43464:SF19">
    <property type="entry name" value="UBIQUINONE BIOSYNTHESIS O-METHYLTRANSFERASE, MITOCHONDRIAL"/>
    <property type="match status" value="1"/>
</dbReference>
<dbReference type="InterPro" id="IPR029063">
    <property type="entry name" value="SAM-dependent_MTases_sf"/>
</dbReference>
<evidence type="ECO:0000256" key="4">
    <source>
        <dbReference type="SAM" id="MobiDB-lite"/>
    </source>
</evidence>
<dbReference type="EMBL" id="LGTW01000027">
    <property type="protein sequence ID" value="KWX20537.1"/>
    <property type="molecule type" value="Genomic_DNA"/>
</dbReference>
<comment type="caution">
    <text evidence="6">The sequence shown here is derived from an EMBL/GenBank/DDBJ whole genome shotgun (WGS) entry which is preliminary data.</text>
</comment>
<dbReference type="PATRIC" id="fig|59750.3.peg.4023"/>
<name>A0A132PE85_9MYCO</name>
<evidence type="ECO:0000256" key="2">
    <source>
        <dbReference type="ARBA" id="ARBA00022679"/>
    </source>
</evidence>
<evidence type="ECO:0000313" key="6">
    <source>
        <dbReference type="EMBL" id="KWX20537.1"/>
    </source>
</evidence>
<dbReference type="Proteomes" id="UP000070612">
    <property type="component" value="Unassembled WGS sequence"/>
</dbReference>
<evidence type="ECO:0000259" key="5">
    <source>
        <dbReference type="Pfam" id="PF13649"/>
    </source>
</evidence>
<dbReference type="InterPro" id="IPR041698">
    <property type="entry name" value="Methyltransf_25"/>
</dbReference>
<evidence type="ECO:0000256" key="3">
    <source>
        <dbReference type="ARBA" id="ARBA00022691"/>
    </source>
</evidence>
<dbReference type="PANTHER" id="PTHR43464">
    <property type="entry name" value="METHYLTRANSFERASE"/>
    <property type="match status" value="1"/>
</dbReference>
<keyword evidence="7" id="KW-1185">Reference proteome</keyword>
<dbReference type="Pfam" id="PF13649">
    <property type="entry name" value="Methyltransf_25"/>
    <property type="match status" value="1"/>
</dbReference>
<protein>
    <submittedName>
        <fullName evidence="6">SAM-dependent methyltransferase</fullName>
    </submittedName>
</protein>
<keyword evidence="3" id="KW-0949">S-adenosyl-L-methionine</keyword>
<dbReference type="CDD" id="cd02440">
    <property type="entry name" value="AdoMet_MTases"/>
    <property type="match status" value="1"/>
</dbReference>
<feature type="region of interest" description="Disordered" evidence="4">
    <location>
        <begin position="1"/>
        <end position="20"/>
    </location>
</feature>
<gene>
    <name evidence="6" type="ORF">AFM11_30610</name>
</gene>
<reference evidence="6 7" key="1">
    <citation type="submission" date="2015-07" db="EMBL/GenBank/DDBJ databases">
        <title>A draft genome sequence of Mycobacterium wolinskyi.</title>
        <authorList>
            <person name="de Man T.J."/>
            <person name="Perry K.A."/>
            <person name="Coulliette A.D."/>
            <person name="Jensen B."/>
            <person name="Toney N.C."/>
            <person name="Limbago B.M."/>
            <person name="Noble-Wang J."/>
        </authorList>
    </citation>
    <scope>NUCLEOTIDE SEQUENCE [LARGE SCALE GENOMIC DNA]</scope>
    <source>
        <strain evidence="6 7">CDC_01</strain>
    </source>
</reference>
<feature type="domain" description="Methyltransferase" evidence="5">
    <location>
        <begin position="42"/>
        <end position="136"/>
    </location>
</feature>
<dbReference type="AlphaFoldDB" id="A0A132PE85"/>
<keyword evidence="2 6" id="KW-0808">Transferase</keyword>